<dbReference type="Gene3D" id="3.40.50.880">
    <property type="match status" value="1"/>
</dbReference>
<dbReference type="Gene3D" id="3.40.50.850">
    <property type="entry name" value="Isochorismatase-like"/>
    <property type="match status" value="1"/>
</dbReference>
<dbReference type="Pfam" id="PF00117">
    <property type="entry name" value="GATase"/>
    <property type="match status" value="1"/>
</dbReference>
<organism evidence="6 7">
    <name type="scientific">Polarella glacialis</name>
    <name type="common">Dinoflagellate</name>
    <dbReference type="NCBI Taxonomy" id="89957"/>
    <lineage>
        <taxon>Eukaryota</taxon>
        <taxon>Sar</taxon>
        <taxon>Alveolata</taxon>
        <taxon>Dinophyceae</taxon>
        <taxon>Suessiales</taxon>
        <taxon>Suessiaceae</taxon>
        <taxon>Polarella</taxon>
    </lineage>
</organism>
<feature type="compositionally biased region" description="Polar residues" evidence="3">
    <location>
        <begin position="24"/>
        <end position="35"/>
    </location>
</feature>
<dbReference type="CDD" id="cd01741">
    <property type="entry name" value="GATase1_1"/>
    <property type="match status" value="1"/>
</dbReference>
<feature type="region of interest" description="Disordered" evidence="3">
    <location>
        <begin position="183"/>
        <end position="203"/>
    </location>
</feature>
<dbReference type="PROSITE" id="PS51273">
    <property type="entry name" value="GATASE_TYPE_1"/>
    <property type="match status" value="1"/>
</dbReference>
<reference evidence="6" key="1">
    <citation type="submission" date="2021-02" db="EMBL/GenBank/DDBJ databases">
        <authorList>
            <person name="Dougan E. K."/>
            <person name="Rhodes N."/>
            <person name="Thang M."/>
            <person name="Chan C."/>
        </authorList>
    </citation>
    <scope>NUCLEOTIDE SEQUENCE</scope>
</reference>
<comment type="similarity">
    <text evidence="1">Belongs to the isochorismatase family.</text>
</comment>
<dbReference type="OrthoDB" id="167809at2759"/>
<evidence type="ECO:0000256" key="1">
    <source>
        <dbReference type="ARBA" id="ARBA00006336"/>
    </source>
</evidence>
<feature type="domain" description="Glutamine amidotransferase" evidence="4">
    <location>
        <begin position="529"/>
        <end position="677"/>
    </location>
</feature>
<dbReference type="InterPro" id="IPR044992">
    <property type="entry name" value="ChyE-like"/>
</dbReference>
<accession>A0A813DIL7</accession>
<evidence type="ECO:0000259" key="4">
    <source>
        <dbReference type="Pfam" id="PF00117"/>
    </source>
</evidence>
<keyword evidence="7" id="KW-1185">Reference proteome</keyword>
<dbReference type="Pfam" id="PF00857">
    <property type="entry name" value="Isochorismatase"/>
    <property type="match status" value="1"/>
</dbReference>
<dbReference type="InterPro" id="IPR017926">
    <property type="entry name" value="GATASE"/>
</dbReference>
<gene>
    <name evidence="6" type="ORF">PGLA1383_LOCUS4784</name>
</gene>
<feature type="region of interest" description="Disordered" evidence="3">
    <location>
        <begin position="24"/>
        <end position="55"/>
    </location>
</feature>
<dbReference type="SUPFAM" id="SSF52499">
    <property type="entry name" value="Isochorismatase-like hydrolases"/>
    <property type="match status" value="1"/>
</dbReference>
<dbReference type="PANTHER" id="PTHR43540:SF1">
    <property type="entry name" value="ISOCHORISMATASE HYDROLASE"/>
    <property type="match status" value="1"/>
</dbReference>
<feature type="domain" description="Isochorismatase-like" evidence="5">
    <location>
        <begin position="261"/>
        <end position="447"/>
    </location>
</feature>
<dbReference type="Proteomes" id="UP000654075">
    <property type="component" value="Unassembled WGS sequence"/>
</dbReference>
<dbReference type="AlphaFoldDB" id="A0A813DIL7"/>
<dbReference type="InterPro" id="IPR050272">
    <property type="entry name" value="Isochorismatase-like_hydrls"/>
</dbReference>
<proteinExistence type="inferred from homology"/>
<evidence type="ECO:0000259" key="5">
    <source>
        <dbReference type="Pfam" id="PF00857"/>
    </source>
</evidence>
<feature type="region of interest" description="Disordered" evidence="3">
    <location>
        <begin position="732"/>
        <end position="754"/>
    </location>
</feature>
<dbReference type="PANTHER" id="PTHR43540">
    <property type="entry name" value="PEROXYUREIDOACRYLATE/UREIDOACRYLATE AMIDOHYDROLASE-RELATED"/>
    <property type="match status" value="1"/>
</dbReference>
<name>A0A813DIL7_POLGL</name>
<evidence type="ECO:0000256" key="3">
    <source>
        <dbReference type="SAM" id="MobiDB-lite"/>
    </source>
</evidence>
<comment type="caution">
    <text evidence="6">The sequence shown here is derived from an EMBL/GenBank/DDBJ whole genome shotgun (WGS) entry which is preliminary data.</text>
</comment>
<protein>
    <recommendedName>
        <fullName evidence="8">Glutamine amidotransferase domain-containing protein</fullName>
    </recommendedName>
</protein>
<dbReference type="CDD" id="cd00431">
    <property type="entry name" value="cysteine_hydrolases"/>
    <property type="match status" value="1"/>
</dbReference>
<dbReference type="InterPro" id="IPR029062">
    <property type="entry name" value="Class_I_gatase-like"/>
</dbReference>
<dbReference type="EMBL" id="CAJNNV010001816">
    <property type="protein sequence ID" value="CAE8585884.1"/>
    <property type="molecule type" value="Genomic_DNA"/>
</dbReference>
<dbReference type="SUPFAM" id="SSF52317">
    <property type="entry name" value="Class I glutamine amidotransferase-like"/>
    <property type="match status" value="1"/>
</dbReference>
<feature type="compositionally biased region" description="Basic and acidic residues" evidence="3">
    <location>
        <begin position="193"/>
        <end position="203"/>
    </location>
</feature>
<dbReference type="InterPro" id="IPR036380">
    <property type="entry name" value="Isochorismatase-like_sf"/>
</dbReference>
<evidence type="ECO:0008006" key="8">
    <source>
        <dbReference type="Google" id="ProtNLM"/>
    </source>
</evidence>
<dbReference type="GO" id="GO:0016787">
    <property type="term" value="F:hydrolase activity"/>
    <property type="evidence" value="ECO:0007669"/>
    <property type="project" value="UniProtKB-KW"/>
</dbReference>
<evidence type="ECO:0000313" key="7">
    <source>
        <dbReference type="Proteomes" id="UP000654075"/>
    </source>
</evidence>
<evidence type="ECO:0000313" key="6">
    <source>
        <dbReference type="EMBL" id="CAE8585884.1"/>
    </source>
</evidence>
<keyword evidence="2" id="KW-0378">Hydrolase</keyword>
<dbReference type="InterPro" id="IPR000868">
    <property type="entry name" value="Isochorismatase-like_dom"/>
</dbReference>
<evidence type="ECO:0000256" key="2">
    <source>
        <dbReference type="ARBA" id="ARBA00022801"/>
    </source>
</evidence>
<sequence>MPSVGTWLHLPQQEQVCSFPVGASASSLLPTTSQPEGGPEATSRPEVSFAEASVVSGEVDEQDYKLMPSAGPAGVTTPFFLRPSVGTWKLPLLRELSQGPAAKELDLRAPEESSSVSPPSFEAATAAFANGSGEAPADPELDTPVLQVAEAAPVLLLEEVLSGTHKPAAQSAPAPEVRLLDASSKKGSSFQYDDSRPELREVQERPRKAVIQFEEVPLADPMPAGIMQLEEVPLDDQTLGMAYTQPLPVGSGNVACVAGETALLIIDVQEYCSRPGRGCHGSVQRADLPYFFERVDKVMVPCIARLLDAARRSGVEVVYTVIEALTADGRDASLDYKLSGPLFVPKGHADAAVLPEIAPVGDEIVLPKTACSVFNSTNIHTILRNLGRYLIICGQLTNQCVESAVRDAADLGYLVTVPEDACATNSAAEQAAAKNMRGFARLACTEQLAAELLGQCQPGQVEVSTSPAYAPTTAATQRRKVCYLKVCSDPYYGAHVPEMVKEMFGEVSALPFELEEFDAKAGSLPSDCSEFCGFLIMGSPASVAAGVPCEAWVDKLCVFVQKLWREQRALVGICFGHQLIARALGGVVAINPAGTQAALKPYSTSGAARRSLDITSSHAVLKLFTHHADAVVALPQAAESWGYGPSGHWGMTLGTRCLTTQAHPEFSSPSGRRVLRQILQHDREHGQMDATAFAGLSAEDLDREISLTNNSTDHLPVVSAFAQLLNLVPGSSSGIPDLESGSDRKRPRLESSNS</sequence>